<evidence type="ECO:0000259" key="2">
    <source>
        <dbReference type="Pfam" id="PF18738"/>
    </source>
</evidence>
<dbReference type="InterPro" id="IPR041249">
    <property type="entry name" value="HEPN_DZIP3"/>
</dbReference>
<comment type="caution">
    <text evidence="3">The sequence shown here is derived from an EMBL/GenBank/DDBJ whole genome shotgun (WGS) entry which is preliminary data.</text>
</comment>
<dbReference type="PROSITE" id="PS50088">
    <property type="entry name" value="ANK_REPEAT"/>
    <property type="match status" value="1"/>
</dbReference>
<dbReference type="Gene3D" id="1.25.40.20">
    <property type="entry name" value="Ankyrin repeat-containing domain"/>
    <property type="match status" value="1"/>
</dbReference>
<dbReference type="Proteomes" id="UP000683360">
    <property type="component" value="Unassembled WGS sequence"/>
</dbReference>
<protein>
    <recommendedName>
        <fullName evidence="2">DZIP3-like HEPN domain-containing protein</fullName>
    </recommendedName>
</protein>
<dbReference type="PROSITE" id="PS50297">
    <property type="entry name" value="ANK_REP_REGION"/>
    <property type="match status" value="1"/>
</dbReference>
<feature type="repeat" description="ANK" evidence="1">
    <location>
        <begin position="161"/>
        <end position="189"/>
    </location>
</feature>
<dbReference type="InterPro" id="IPR036770">
    <property type="entry name" value="Ankyrin_rpt-contain_sf"/>
</dbReference>
<dbReference type="OrthoDB" id="6367890at2759"/>
<accession>A0A8S3RF70</accession>
<evidence type="ECO:0000313" key="4">
    <source>
        <dbReference type="Proteomes" id="UP000683360"/>
    </source>
</evidence>
<dbReference type="InterPro" id="IPR002110">
    <property type="entry name" value="Ankyrin_rpt"/>
</dbReference>
<sequence>MEMDTESGLQATAISHEEENYLRHLAEIQIGDKLPFPQDKSADADLTRLKYYRNKVMHSDDGTILDNSFNNWWDEISQAIIRIGGPSFEKYCNSLKVRKLDSDEREIRTEIKNIRRMFDTVPKGIRKNHIFIINVYDGSRFSRHYNYSTNKSNEIDRMYWDGETPLFKAACKGYPEVVLLLLKQNADPNFYACFNGLSHIDKMYPGITVNNISNYHDTSQRYSPPPLPTYRINDDILRQSKPVSSAPERNG</sequence>
<keyword evidence="1" id="KW-0040">ANK repeat</keyword>
<dbReference type="Pfam" id="PF18738">
    <property type="entry name" value="HEPN_DZIP3"/>
    <property type="match status" value="1"/>
</dbReference>
<name>A0A8S3RF70_MYTED</name>
<gene>
    <name evidence="3" type="ORF">MEDL_22221</name>
</gene>
<dbReference type="AlphaFoldDB" id="A0A8S3RF70"/>
<dbReference type="Pfam" id="PF00023">
    <property type="entry name" value="Ank"/>
    <property type="match status" value="1"/>
</dbReference>
<feature type="domain" description="DZIP3-like HEPN" evidence="2">
    <location>
        <begin position="32"/>
        <end position="105"/>
    </location>
</feature>
<reference evidence="3" key="1">
    <citation type="submission" date="2021-03" db="EMBL/GenBank/DDBJ databases">
        <authorList>
            <person name="Bekaert M."/>
        </authorList>
    </citation>
    <scope>NUCLEOTIDE SEQUENCE</scope>
</reference>
<evidence type="ECO:0000313" key="3">
    <source>
        <dbReference type="EMBL" id="CAG2207982.1"/>
    </source>
</evidence>
<organism evidence="3 4">
    <name type="scientific">Mytilus edulis</name>
    <name type="common">Blue mussel</name>
    <dbReference type="NCBI Taxonomy" id="6550"/>
    <lineage>
        <taxon>Eukaryota</taxon>
        <taxon>Metazoa</taxon>
        <taxon>Spiralia</taxon>
        <taxon>Lophotrochozoa</taxon>
        <taxon>Mollusca</taxon>
        <taxon>Bivalvia</taxon>
        <taxon>Autobranchia</taxon>
        <taxon>Pteriomorphia</taxon>
        <taxon>Mytilida</taxon>
        <taxon>Mytiloidea</taxon>
        <taxon>Mytilidae</taxon>
        <taxon>Mytilinae</taxon>
        <taxon>Mytilus</taxon>
    </lineage>
</organism>
<proteinExistence type="predicted"/>
<evidence type="ECO:0000256" key="1">
    <source>
        <dbReference type="PROSITE-ProRule" id="PRU00023"/>
    </source>
</evidence>
<dbReference type="EMBL" id="CAJPWZ010001097">
    <property type="protein sequence ID" value="CAG2207982.1"/>
    <property type="molecule type" value="Genomic_DNA"/>
</dbReference>
<keyword evidence="4" id="KW-1185">Reference proteome</keyword>
<dbReference type="SMART" id="SM00248">
    <property type="entry name" value="ANK"/>
    <property type="match status" value="1"/>
</dbReference>
<dbReference type="SUPFAM" id="SSF48403">
    <property type="entry name" value="Ankyrin repeat"/>
    <property type="match status" value="1"/>
</dbReference>